<dbReference type="VEuPathDB" id="FungiDB:YALI0_D04488g"/>
<feature type="compositionally biased region" description="Low complexity" evidence="1">
    <location>
        <begin position="377"/>
        <end position="398"/>
    </location>
</feature>
<dbReference type="Pfam" id="PF00650">
    <property type="entry name" value="CRAL_TRIO"/>
    <property type="match status" value="1"/>
</dbReference>
<dbReference type="OMA" id="ASRHATH"/>
<protein>
    <submittedName>
        <fullName evidence="4">PI/PC TP</fullName>
    </submittedName>
</protein>
<gene>
    <name evidence="4" type="ORF">B0I71DRAFT_129167</name>
    <name evidence="3" type="ORF">YALI1_D05633g</name>
</gene>
<dbReference type="Gene3D" id="1.10.8.20">
    <property type="entry name" value="N-terminal domain of phosphatidylinositol transfer protein sec14p"/>
    <property type="match status" value="1"/>
</dbReference>
<dbReference type="KEGG" id="yli:2910641"/>
<dbReference type="Pfam" id="PF03765">
    <property type="entry name" value="CRAL_TRIO_N"/>
    <property type="match status" value="1"/>
</dbReference>
<dbReference type="OrthoDB" id="1434354at2759"/>
<feature type="region of interest" description="Disordered" evidence="1">
    <location>
        <begin position="274"/>
        <end position="310"/>
    </location>
</feature>
<dbReference type="GeneID" id="2910641"/>
<dbReference type="SUPFAM" id="SSF52087">
    <property type="entry name" value="CRAL/TRIO domain"/>
    <property type="match status" value="1"/>
</dbReference>
<proteinExistence type="predicted"/>
<evidence type="ECO:0000313" key="5">
    <source>
        <dbReference type="Proteomes" id="UP000182444"/>
    </source>
</evidence>
<feature type="domain" description="CRAL-TRIO" evidence="2">
    <location>
        <begin position="98"/>
        <end position="271"/>
    </location>
</feature>
<dbReference type="PANTHER" id="PTHR45657">
    <property type="entry name" value="CRAL-TRIO DOMAIN-CONTAINING PROTEIN YKL091C-RELATED"/>
    <property type="match status" value="1"/>
</dbReference>
<reference evidence="3 5" key="1">
    <citation type="journal article" date="2016" name="PLoS ONE">
        <title>Sequence Assembly of Yarrowia lipolytica Strain W29/CLIB89 Shows Transposable Element Diversity.</title>
        <authorList>
            <person name="Magnan C."/>
            <person name="Yu J."/>
            <person name="Chang I."/>
            <person name="Jahn E."/>
            <person name="Kanomata Y."/>
            <person name="Wu J."/>
            <person name="Zeller M."/>
            <person name="Oakes M."/>
            <person name="Baldi P."/>
            <person name="Sandmeyer S."/>
        </authorList>
    </citation>
    <scope>NUCLEOTIDE SEQUENCE [LARGE SCALE GENOMIC DNA]</scope>
    <source>
        <strain evidence="3">CLIB89</strain>
        <strain evidence="5">CLIB89(W29)</strain>
    </source>
</reference>
<evidence type="ECO:0000256" key="1">
    <source>
        <dbReference type="SAM" id="MobiDB-lite"/>
    </source>
</evidence>
<dbReference type="InterPro" id="IPR036865">
    <property type="entry name" value="CRAL-TRIO_dom_sf"/>
</dbReference>
<evidence type="ECO:0000259" key="2">
    <source>
        <dbReference type="PROSITE" id="PS50191"/>
    </source>
</evidence>
<dbReference type="InterPro" id="IPR001251">
    <property type="entry name" value="CRAL-TRIO_dom"/>
</dbReference>
<dbReference type="SMART" id="SM01100">
    <property type="entry name" value="CRAL_TRIO_N"/>
    <property type="match status" value="1"/>
</dbReference>
<dbReference type="RefSeq" id="XP_502407.1">
    <property type="nucleotide sequence ID" value="XM_502407.1"/>
</dbReference>
<dbReference type="PROSITE" id="PS50191">
    <property type="entry name" value="CRAL_TRIO"/>
    <property type="match status" value="1"/>
</dbReference>
<dbReference type="PANTHER" id="PTHR45657:SF1">
    <property type="entry name" value="CRAL-TRIO DOMAIN-CONTAINING PROTEIN YKL091C-RELATED"/>
    <property type="match status" value="1"/>
</dbReference>
<feature type="region of interest" description="Disordered" evidence="1">
    <location>
        <begin position="377"/>
        <end position="403"/>
    </location>
</feature>
<dbReference type="CDD" id="cd00170">
    <property type="entry name" value="SEC14"/>
    <property type="match status" value="1"/>
</dbReference>
<dbReference type="AlphaFoldDB" id="A0A1D8ND57"/>
<evidence type="ECO:0000313" key="4">
    <source>
        <dbReference type="EMBL" id="RDW27410.1"/>
    </source>
</evidence>
<dbReference type="Gene3D" id="3.40.525.10">
    <property type="entry name" value="CRAL-TRIO lipid binding domain"/>
    <property type="match status" value="1"/>
</dbReference>
<evidence type="ECO:0000313" key="6">
    <source>
        <dbReference type="Proteomes" id="UP000256601"/>
    </source>
</evidence>
<dbReference type="InterPro" id="IPR011074">
    <property type="entry name" value="CRAL/TRIO_N_dom"/>
</dbReference>
<accession>A0A1D8ND57</accession>
<organism evidence="3 5">
    <name type="scientific">Yarrowia lipolytica</name>
    <name type="common">Candida lipolytica</name>
    <dbReference type="NCBI Taxonomy" id="4952"/>
    <lineage>
        <taxon>Eukaryota</taxon>
        <taxon>Fungi</taxon>
        <taxon>Dikarya</taxon>
        <taxon>Ascomycota</taxon>
        <taxon>Saccharomycotina</taxon>
        <taxon>Dipodascomycetes</taxon>
        <taxon>Dipodascales</taxon>
        <taxon>Dipodascales incertae sedis</taxon>
        <taxon>Yarrowia</taxon>
    </lineage>
</organism>
<dbReference type="InterPro" id="IPR051026">
    <property type="entry name" value="PI/PC_transfer"/>
</dbReference>
<feature type="region of interest" description="Disordered" evidence="1">
    <location>
        <begin position="454"/>
        <end position="492"/>
    </location>
</feature>
<dbReference type="VEuPathDB" id="FungiDB:YALI1_D05633g"/>
<dbReference type="SMR" id="A0A1D8ND57"/>
<dbReference type="Proteomes" id="UP000256601">
    <property type="component" value="Unassembled WGS sequence"/>
</dbReference>
<dbReference type="SUPFAM" id="SSF46938">
    <property type="entry name" value="CRAL/TRIO N-terminal domain"/>
    <property type="match status" value="1"/>
</dbReference>
<dbReference type="EMBL" id="KZ858963">
    <property type="protein sequence ID" value="RDW27410.1"/>
    <property type="molecule type" value="Genomic_DNA"/>
</dbReference>
<dbReference type="EMBL" id="CP017556">
    <property type="protein sequence ID" value="AOW03573.1"/>
    <property type="molecule type" value="Genomic_DNA"/>
</dbReference>
<dbReference type="Proteomes" id="UP000182444">
    <property type="component" value="Chromosome 1D"/>
</dbReference>
<evidence type="ECO:0000313" key="3">
    <source>
        <dbReference type="EMBL" id="AOW03573.1"/>
    </source>
</evidence>
<dbReference type="PRINTS" id="PR00180">
    <property type="entry name" value="CRETINALDHBP"/>
</dbReference>
<dbReference type="InterPro" id="IPR036273">
    <property type="entry name" value="CRAL/TRIO_N_dom_sf"/>
</dbReference>
<name>A0A1D8ND57_YARLL</name>
<reference evidence="4 6" key="2">
    <citation type="submission" date="2018-07" db="EMBL/GenBank/DDBJ databases">
        <title>Draft Genome Assemblies for Five Robust Yarrowia lipolytica Strains Exhibiting High Lipid Production and Pentose Sugar Utilization and Sugar Alcohol Secretion from Undetoxified Lignocellulosic Biomass Hydrolysates.</title>
        <authorList>
            <consortium name="DOE Joint Genome Institute"/>
            <person name="Walker C."/>
            <person name="Ryu S."/>
            <person name="Na H."/>
            <person name="Zane M."/>
            <person name="LaButti K."/>
            <person name="Lipzen A."/>
            <person name="Haridas S."/>
            <person name="Barry K."/>
            <person name="Grigoriev I.V."/>
            <person name="Quarterman J."/>
            <person name="Slininger P."/>
            <person name="Dien B."/>
            <person name="Trinh C.T."/>
        </authorList>
    </citation>
    <scope>NUCLEOTIDE SEQUENCE [LARGE SCALE GENOMIC DNA]</scope>
    <source>
        <strain evidence="4 6">YB392</strain>
    </source>
</reference>
<sequence>MTVTEQEFLASYPQKVAPGGPTGYPGNLTAEQEQKLGELKMILLTKGYEDRTDDATLLRFLRARKFDVPLAQEMWENCEKWRKEFGTNTILEDFWYKEKKEVAKLYPQYYHKTDKDGRPVYVENVGKVNIHEMYKITTQERMLRNLVWEYESFVRHRLPACSRVVGHLIETSCTILDLKGVSLSSASQVYGFLKDASNIGQNYYPERMGKFYLINAPFGFSTVFSVIKRFLDPVTVSKIHVYGSNYKEKLLAQVPAYNLPIKFGGQSSSKIGVELSDDGPWRDPQFVGPEGLAPVAGERPTGAPSIVSNSSTYAKSTASTKVGADDKATDAKANGNGAAAAAAGAGTAAAGGAAAAAGASSSKQAAPAQAAPAQAAKAPVPAAAKTATAPAPTGKTAAPQTNSFPPEMLAMMEQNEKKAEKAAEAKTKGGAAPQANAFTDEQLAQLNSLPQQVATGGVSQPLPDSHVTQGVPTVAKIAEAAAGPHEDAHLPH</sequence>
<dbReference type="SMART" id="SM00516">
    <property type="entry name" value="SEC14"/>
    <property type="match status" value="1"/>
</dbReference>
<dbReference type="eggNOG" id="KOG1471">
    <property type="taxonomic scope" value="Eukaryota"/>
</dbReference>